<dbReference type="InterPro" id="IPR020708">
    <property type="entry name" value="DNA-dir_RNA_polK_14-18kDa_CS"/>
</dbReference>
<keyword evidence="3" id="KW-0804">Transcription</keyword>
<dbReference type="PROSITE" id="PS01111">
    <property type="entry name" value="RNA_POL_K_14KD"/>
    <property type="match status" value="1"/>
</dbReference>
<proteinExistence type="inferred from homology"/>
<evidence type="ECO:0000313" key="8">
    <source>
        <dbReference type="Proteomes" id="UP000355283"/>
    </source>
</evidence>
<evidence type="ECO:0000256" key="5">
    <source>
        <dbReference type="ARBA" id="ARBA00025773"/>
    </source>
</evidence>
<dbReference type="SMART" id="SM01409">
    <property type="entry name" value="RNA_pol_Rpb6"/>
    <property type="match status" value="1"/>
</dbReference>
<dbReference type="PANTHER" id="PTHR47227">
    <property type="entry name" value="DNA-DIRECTED RNA POLYMERASE SUBUNIT K"/>
    <property type="match status" value="1"/>
</dbReference>
<accession>A0A4D9CPS6</accession>
<sequence>MSDNEADALYDNLMDEEEEDLLEEEAAQEEEEEQEGLPDRDEKEPIAILPHDAADSTKANKVKITTRFLTKYERARILGTRALQISMNAPIMVKPGTETDPLKIAMMELRARKIPIIIRRYLPDGSHEDWRIEELEIPGLEM</sequence>
<evidence type="ECO:0000313" key="7">
    <source>
        <dbReference type="EMBL" id="TFJ80746.1"/>
    </source>
</evidence>
<dbReference type="GO" id="GO:0003677">
    <property type="term" value="F:DNA binding"/>
    <property type="evidence" value="ECO:0007669"/>
    <property type="project" value="InterPro"/>
</dbReference>
<dbReference type="AlphaFoldDB" id="A0A4D9CPS6"/>
<evidence type="ECO:0000256" key="6">
    <source>
        <dbReference type="SAM" id="MobiDB-lite"/>
    </source>
</evidence>
<dbReference type="EMBL" id="SDOX01000158">
    <property type="protein sequence ID" value="TFJ80746.1"/>
    <property type="molecule type" value="Genomic_DNA"/>
</dbReference>
<dbReference type="GO" id="GO:0005666">
    <property type="term" value="C:RNA polymerase III complex"/>
    <property type="evidence" value="ECO:0007669"/>
    <property type="project" value="TreeGrafter"/>
</dbReference>
<evidence type="ECO:0000256" key="2">
    <source>
        <dbReference type="ARBA" id="ARBA00022478"/>
    </source>
</evidence>
<comment type="similarity">
    <text evidence="5">Belongs to the archaeal Rpo6/eukaryotic RPB6 RNA polymerase subunit family.</text>
</comment>
<gene>
    <name evidence="7" type="ORF">NSK_007923</name>
</gene>
<evidence type="ECO:0000256" key="4">
    <source>
        <dbReference type="ARBA" id="ARBA00023242"/>
    </source>
</evidence>
<feature type="compositionally biased region" description="Acidic residues" evidence="6">
    <location>
        <begin position="1"/>
        <end position="36"/>
    </location>
</feature>
<dbReference type="NCBIfam" id="NF002208">
    <property type="entry name" value="PRK01099.1-3"/>
    <property type="match status" value="1"/>
</dbReference>
<evidence type="ECO:0000256" key="3">
    <source>
        <dbReference type="ARBA" id="ARBA00023163"/>
    </source>
</evidence>
<dbReference type="Gene3D" id="3.90.940.10">
    <property type="match status" value="1"/>
</dbReference>
<feature type="region of interest" description="Disordered" evidence="6">
    <location>
        <begin position="1"/>
        <end position="55"/>
    </location>
</feature>
<organism evidence="7 8">
    <name type="scientific">Nannochloropsis salina CCMP1776</name>
    <dbReference type="NCBI Taxonomy" id="1027361"/>
    <lineage>
        <taxon>Eukaryota</taxon>
        <taxon>Sar</taxon>
        <taxon>Stramenopiles</taxon>
        <taxon>Ochrophyta</taxon>
        <taxon>Eustigmatophyceae</taxon>
        <taxon>Eustigmatales</taxon>
        <taxon>Monodopsidaceae</taxon>
        <taxon>Microchloropsis</taxon>
        <taxon>Microchloropsis salina</taxon>
    </lineage>
</organism>
<dbReference type="GO" id="GO:0005665">
    <property type="term" value="C:RNA polymerase II, core complex"/>
    <property type="evidence" value="ECO:0007669"/>
    <property type="project" value="InterPro"/>
</dbReference>
<dbReference type="SUPFAM" id="SSF63562">
    <property type="entry name" value="RPB6/omega subunit-like"/>
    <property type="match status" value="1"/>
</dbReference>
<comment type="caution">
    <text evidence="7">The sequence shown here is derived from an EMBL/GenBank/DDBJ whole genome shotgun (WGS) entry which is preliminary data.</text>
</comment>
<dbReference type="PIRSF" id="PIRSF000778">
    <property type="entry name" value="RpoK/RPB6"/>
    <property type="match status" value="1"/>
</dbReference>
<dbReference type="Proteomes" id="UP000355283">
    <property type="component" value="Unassembled WGS sequence"/>
</dbReference>
<keyword evidence="2" id="KW-0240">DNA-directed RNA polymerase</keyword>
<dbReference type="GO" id="GO:0003899">
    <property type="term" value="F:DNA-directed RNA polymerase activity"/>
    <property type="evidence" value="ECO:0007669"/>
    <property type="project" value="InterPro"/>
</dbReference>
<dbReference type="GO" id="GO:0006366">
    <property type="term" value="P:transcription by RNA polymerase II"/>
    <property type="evidence" value="ECO:0007669"/>
    <property type="project" value="TreeGrafter"/>
</dbReference>
<dbReference type="PIRSF" id="PIRSF500154">
    <property type="entry name" value="RPB6"/>
    <property type="match status" value="1"/>
</dbReference>
<keyword evidence="8" id="KW-1185">Reference proteome</keyword>
<name>A0A4D9CPS6_9STRA</name>
<dbReference type="InterPro" id="IPR036161">
    <property type="entry name" value="RPB6/omega-like_sf"/>
</dbReference>
<evidence type="ECO:0000256" key="1">
    <source>
        <dbReference type="ARBA" id="ARBA00004123"/>
    </source>
</evidence>
<dbReference type="OrthoDB" id="259769at2759"/>
<dbReference type="GO" id="GO:0006360">
    <property type="term" value="P:transcription by RNA polymerase I"/>
    <property type="evidence" value="ECO:0007669"/>
    <property type="project" value="TreeGrafter"/>
</dbReference>
<reference evidence="7 8" key="1">
    <citation type="submission" date="2019-01" db="EMBL/GenBank/DDBJ databases">
        <title>Nuclear Genome Assembly of the Microalgal Biofuel strain Nannochloropsis salina CCMP1776.</title>
        <authorList>
            <person name="Hovde B."/>
        </authorList>
    </citation>
    <scope>NUCLEOTIDE SEQUENCE [LARGE SCALE GENOMIC DNA]</scope>
    <source>
        <strain evidence="7 8">CCMP1776</strain>
    </source>
</reference>
<keyword evidence="4" id="KW-0539">Nucleus</keyword>
<dbReference type="Pfam" id="PF01192">
    <property type="entry name" value="RNA_pol_Rpb6"/>
    <property type="match status" value="1"/>
</dbReference>
<dbReference type="InterPro" id="IPR006110">
    <property type="entry name" value="Pol_omega/Rpo6/RPB6"/>
</dbReference>
<protein>
    <submittedName>
        <fullName evidence="7">Uncharacterized protein</fullName>
    </submittedName>
</protein>
<dbReference type="GO" id="GO:0005736">
    <property type="term" value="C:RNA polymerase I complex"/>
    <property type="evidence" value="ECO:0007669"/>
    <property type="project" value="TreeGrafter"/>
</dbReference>
<dbReference type="InterPro" id="IPR028363">
    <property type="entry name" value="RPB6"/>
</dbReference>
<dbReference type="InterPro" id="IPR006111">
    <property type="entry name" value="Rpo6/Rpb6"/>
</dbReference>
<dbReference type="GO" id="GO:0042797">
    <property type="term" value="P:tRNA transcription by RNA polymerase III"/>
    <property type="evidence" value="ECO:0007669"/>
    <property type="project" value="TreeGrafter"/>
</dbReference>
<dbReference type="PANTHER" id="PTHR47227:SF5">
    <property type="entry name" value="DNA-DIRECTED RNA POLYMERASES I, II, AND III SUBUNIT RPABC2"/>
    <property type="match status" value="1"/>
</dbReference>
<comment type="subcellular location">
    <subcellularLocation>
        <location evidence="1">Nucleus</location>
    </subcellularLocation>
</comment>